<name>A0A0S2KE31_9GAMM</name>
<sequence length="194" mass="21296">MTVLPPPGRIGYAWRMTITPRQLFRRATLQIVCMSACLLTLNSCARQFSVSVNQNVLYDPRPASGLIRVADPGLQSCINVTVRQREISDITDITVLACPQLEISSLAGLEAVASLRFIDLAGNELETLDGLRRLERLTSVNAPNNLLKDISGILALNSLTSAVLTDNPDIPCDQLESLQQKLGQNLIRSPQCRR</sequence>
<dbReference type="SUPFAM" id="SSF52058">
    <property type="entry name" value="L domain-like"/>
    <property type="match status" value="1"/>
</dbReference>
<gene>
    <name evidence="1" type="ORF">PS2015_1907</name>
</gene>
<dbReference type="STRING" id="1249552.PS2015_1907"/>
<dbReference type="InterPro" id="IPR001611">
    <property type="entry name" value="Leu-rich_rpt"/>
</dbReference>
<dbReference type="EMBL" id="CP013189">
    <property type="protein sequence ID" value="ALO46554.1"/>
    <property type="molecule type" value="Genomic_DNA"/>
</dbReference>
<dbReference type="PROSITE" id="PS51450">
    <property type="entry name" value="LRR"/>
    <property type="match status" value="1"/>
</dbReference>
<organism evidence="1 2">
    <name type="scientific">Pseudohongiella spirulinae</name>
    <dbReference type="NCBI Taxonomy" id="1249552"/>
    <lineage>
        <taxon>Bacteria</taxon>
        <taxon>Pseudomonadati</taxon>
        <taxon>Pseudomonadota</taxon>
        <taxon>Gammaproteobacteria</taxon>
        <taxon>Pseudomonadales</taxon>
        <taxon>Pseudohongiellaceae</taxon>
        <taxon>Pseudohongiella</taxon>
    </lineage>
</organism>
<dbReference type="Gene3D" id="3.80.10.10">
    <property type="entry name" value="Ribonuclease Inhibitor"/>
    <property type="match status" value="1"/>
</dbReference>
<dbReference type="InterPro" id="IPR032675">
    <property type="entry name" value="LRR_dom_sf"/>
</dbReference>
<evidence type="ECO:0008006" key="3">
    <source>
        <dbReference type="Google" id="ProtNLM"/>
    </source>
</evidence>
<accession>A0A0S2KE31</accession>
<reference evidence="1 2" key="1">
    <citation type="submission" date="2015-11" db="EMBL/GenBank/DDBJ databases">
        <authorList>
            <person name="Zhang Y."/>
            <person name="Guo Z."/>
        </authorList>
    </citation>
    <scope>NUCLEOTIDE SEQUENCE [LARGE SCALE GENOMIC DNA]</scope>
    <source>
        <strain evidence="1 2">KCTC 32221</strain>
    </source>
</reference>
<protein>
    <recommendedName>
        <fullName evidence="3">Leucine-rich repeat domain-containing protein</fullName>
    </recommendedName>
</protein>
<evidence type="ECO:0000313" key="1">
    <source>
        <dbReference type="EMBL" id="ALO46554.1"/>
    </source>
</evidence>
<evidence type="ECO:0000313" key="2">
    <source>
        <dbReference type="Proteomes" id="UP000065641"/>
    </source>
</evidence>
<proteinExistence type="predicted"/>
<dbReference type="AlphaFoldDB" id="A0A0S2KE31"/>
<dbReference type="Proteomes" id="UP000065641">
    <property type="component" value="Chromosome"/>
</dbReference>
<dbReference type="KEGG" id="pspi:PS2015_1907"/>
<keyword evidence="2" id="KW-1185">Reference proteome</keyword>